<dbReference type="EMBL" id="LUKN01002257">
    <property type="protein sequence ID" value="OAQ99390.1"/>
    <property type="molecule type" value="Genomic_DNA"/>
</dbReference>
<dbReference type="Proteomes" id="UP000243081">
    <property type="component" value="Unassembled WGS sequence"/>
</dbReference>
<gene>
    <name evidence="2" type="ORF">LLEC1_05085</name>
</gene>
<evidence type="ECO:0000313" key="3">
    <source>
        <dbReference type="Proteomes" id="UP000243081"/>
    </source>
</evidence>
<dbReference type="OMA" id="AKNPPAW"/>
<feature type="compositionally biased region" description="Basic and acidic residues" evidence="1">
    <location>
        <begin position="42"/>
        <end position="53"/>
    </location>
</feature>
<keyword evidence="3" id="KW-1185">Reference proteome</keyword>
<sequence length="250" mass="26212">MTCSATSSESPDLAPGWADSLAADGKTATLGLDGGSLADILGDTKGHDKRADTEAAQPQAPGGQQAQPPFGQLDVAVAKIPRRSEGLCKFQIDVLAPVGGTAMMCPGGGQQMLNSMTRSTAALLGARLAVEYDPSCEINEATSYHVADNLNASLVVFNREDNEQSRNTVLGQKLEVFFLNCGAVFASGPTTGASGSYVSAQVKMLRDSRGLMPLMAEFMPASVWGSKPQSDYSAKNPPAWLKEAAGQVRW</sequence>
<reference evidence="2 3" key="1">
    <citation type="submission" date="2016-03" db="EMBL/GenBank/DDBJ databases">
        <title>Fine-scale spatial genetic structure of a fungal parasite of coffee scale insects.</title>
        <authorList>
            <person name="Jackson D."/>
            <person name="Zemenick K.A."/>
            <person name="Malloure B."/>
            <person name="Quandt C.A."/>
            <person name="James T.Y."/>
        </authorList>
    </citation>
    <scope>NUCLEOTIDE SEQUENCE [LARGE SCALE GENOMIC DNA]</scope>
    <source>
        <strain evidence="2 3">UM487</strain>
    </source>
</reference>
<protein>
    <submittedName>
        <fullName evidence="2">Uncharacterized protein</fullName>
    </submittedName>
</protein>
<feature type="compositionally biased region" description="Low complexity" evidence="1">
    <location>
        <begin position="55"/>
        <end position="70"/>
    </location>
</feature>
<evidence type="ECO:0000313" key="2">
    <source>
        <dbReference type="EMBL" id="OAQ99390.1"/>
    </source>
</evidence>
<comment type="caution">
    <text evidence="2">The sequence shown here is derived from an EMBL/GenBank/DDBJ whole genome shotgun (WGS) entry which is preliminary data.</text>
</comment>
<proteinExistence type="predicted"/>
<organism evidence="2 3">
    <name type="scientific">Cordyceps confragosa</name>
    <name type="common">Lecanicillium lecanii</name>
    <dbReference type="NCBI Taxonomy" id="2714763"/>
    <lineage>
        <taxon>Eukaryota</taxon>
        <taxon>Fungi</taxon>
        <taxon>Dikarya</taxon>
        <taxon>Ascomycota</taxon>
        <taxon>Pezizomycotina</taxon>
        <taxon>Sordariomycetes</taxon>
        <taxon>Hypocreomycetidae</taxon>
        <taxon>Hypocreales</taxon>
        <taxon>Cordycipitaceae</taxon>
        <taxon>Akanthomyces</taxon>
    </lineage>
</organism>
<evidence type="ECO:0000256" key="1">
    <source>
        <dbReference type="SAM" id="MobiDB-lite"/>
    </source>
</evidence>
<dbReference type="OrthoDB" id="4870575at2759"/>
<name>A0A179ICM5_CORDF</name>
<feature type="region of interest" description="Disordered" evidence="1">
    <location>
        <begin position="41"/>
        <end position="70"/>
    </location>
</feature>
<dbReference type="AlphaFoldDB" id="A0A179ICM5"/>
<accession>A0A179ICM5</accession>